<feature type="region of interest" description="Disordered" evidence="1">
    <location>
        <begin position="53"/>
        <end position="72"/>
    </location>
</feature>
<dbReference type="InterPro" id="IPR036116">
    <property type="entry name" value="FN3_sf"/>
</dbReference>
<evidence type="ECO:0000256" key="1">
    <source>
        <dbReference type="SAM" id="MobiDB-lite"/>
    </source>
</evidence>
<reference evidence="3" key="1">
    <citation type="submission" date="2021-01" db="EMBL/GenBank/DDBJ databases">
        <authorList>
            <person name="Corre E."/>
            <person name="Pelletier E."/>
            <person name="Niang G."/>
            <person name="Scheremetjew M."/>
            <person name="Finn R."/>
            <person name="Kale V."/>
            <person name="Holt S."/>
            <person name="Cochrane G."/>
            <person name="Meng A."/>
            <person name="Brown T."/>
            <person name="Cohen L."/>
        </authorList>
    </citation>
    <scope>NUCLEOTIDE SEQUENCE</scope>
    <source>
        <strain evidence="3">CCMP 2712</strain>
    </source>
</reference>
<feature type="transmembrane region" description="Helical" evidence="2">
    <location>
        <begin position="697"/>
        <end position="720"/>
    </location>
</feature>
<feature type="transmembrane region" description="Helical" evidence="2">
    <location>
        <begin position="659"/>
        <end position="685"/>
    </location>
</feature>
<sequence length="816" mass="88975">MAGRLRGEEGEHGESAAMLSETEPRRNPVNLARPELSFVEGCVPRGVKQRCENVEGGQKLPSQGRSESTRGRLKKIPRGASLHGLFVLFVSVCTWNSFASGLYRDGYEVVETGPGGFFGAFLDNDSGTAWFGIDDSPARLIRVDLNTMTVTGKLELRKDEQRLWCMVKHGNFGYIGVESPGGRLVGVDLDKMERLGYATASNFPLLAGRVVGNYGYFSAGSNPATVMRLHLLQMQQGKCQDWDQCRFEVALQQGEEAVRSIFPDANEQHIFLALYTSPGRIVKLAIPSLTRVAHLDLAPGEDKILSGVRYGDYGIFGTATSPGRLLKIHLPSMTKTASLTLVDGEDRPATIIVKGRHAFIGFGSAWAEGTSSVLKVDLERMVRVSAIITKEGQTWLYTGLGYGKYAFFGTRGTATSKHATILRVNTNPTFPGIPIPPVFNRSGSDYIELNWLREYPEYHNGGAPIIGARVLLRPSNHHDWTSEHVYGYAAPDPAAPKNRISRVHEEPVDLEAHGYVARVDQLDAESGYKFAVILTNEVGPSHRSRSSLEMRTAVSYVVELCWVGFVLLVCAILGAIYYFGVSLAPRLDALYWDNESEEEAGSSLLRSGKVFISSTIPLTGSSAGVDLPEEGRKGLRAVAGKVANSFSSWISQPNAVRKLLGGVTLFSVLGSSSVALQYLLIVFVHQQQPWLEKPSRYLYSIVTVVCSGALAWAMASAFAALQAREYDHARRVAVASLLVAWATMISSITVIIAWTSSHLSPDTAAITAWASSFCLVFGLLGVVVETVISILRTHGQPAQTVTLPELGLSDWLTERL</sequence>
<feature type="compositionally biased region" description="Basic and acidic residues" evidence="1">
    <location>
        <begin position="1"/>
        <end position="14"/>
    </location>
</feature>
<feature type="region of interest" description="Disordered" evidence="1">
    <location>
        <begin position="1"/>
        <end position="30"/>
    </location>
</feature>
<protein>
    <submittedName>
        <fullName evidence="3">Uncharacterized protein</fullName>
    </submittedName>
</protein>
<evidence type="ECO:0000256" key="2">
    <source>
        <dbReference type="SAM" id="Phobius"/>
    </source>
</evidence>
<dbReference type="AlphaFoldDB" id="A0A7S4L449"/>
<evidence type="ECO:0000313" key="3">
    <source>
        <dbReference type="EMBL" id="CAE2313919.1"/>
    </source>
</evidence>
<dbReference type="EMBL" id="HBKN01029710">
    <property type="protein sequence ID" value="CAE2313919.1"/>
    <property type="molecule type" value="Transcribed_RNA"/>
</dbReference>
<dbReference type="SUPFAM" id="SSF49265">
    <property type="entry name" value="Fibronectin type III"/>
    <property type="match status" value="1"/>
</dbReference>
<feature type="transmembrane region" description="Helical" evidence="2">
    <location>
        <begin position="732"/>
        <end position="754"/>
    </location>
</feature>
<dbReference type="InterPro" id="IPR013783">
    <property type="entry name" value="Ig-like_fold"/>
</dbReference>
<organism evidence="3">
    <name type="scientific">Guillardia theta</name>
    <name type="common">Cryptophyte</name>
    <name type="synonym">Cryptomonas phi</name>
    <dbReference type="NCBI Taxonomy" id="55529"/>
    <lineage>
        <taxon>Eukaryota</taxon>
        <taxon>Cryptophyceae</taxon>
        <taxon>Pyrenomonadales</taxon>
        <taxon>Geminigeraceae</taxon>
        <taxon>Guillardia</taxon>
    </lineage>
</organism>
<accession>A0A7S4L449</accession>
<keyword evidence="2" id="KW-0812">Transmembrane</keyword>
<proteinExistence type="predicted"/>
<feature type="transmembrane region" description="Helical" evidence="2">
    <location>
        <begin position="766"/>
        <end position="791"/>
    </location>
</feature>
<keyword evidence="2" id="KW-0472">Membrane</keyword>
<dbReference type="SUPFAM" id="SSF69322">
    <property type="entry name" value="Tricorn protease domain 2"/>
    <property type="match status" value="1"/>
</dbReference>
<dbReference type="Gene3D" id="2.60.40.10">
    <property type="entry name" value="Immunoglobulins"/>
    <property type="match status" value="1"/>
</dbReference>
<name>A0A7S4L449_GUITH</name>
<gene>
    <name evidence="3" type="ORF">GTHE00462_LOCUS23017</name>
</gene>
<feature type="transmembrane region" description="Helical" evidence="2">
    <location>
        <begin position="553"/>
        <end position="579"/>
    </location>
</feature>
<keyword evidence="2" id="KW-1133">Transmembrane helix</keyword>